<dbReference type="GO" id="GO:0005506">
    <property type="term" value="F:iron ion binding"/>
    <property type="evidence" value="ECO:0007669"/>
    <property type="project" value="InterPro"/>
</dbReference>
<dbReference type="KEGG" id="hsk:H4317_15245"/>
<dbReference type="Gene3D" id="3.10.20.30">
    <property type="match status" value="1"/>
</dbReference>
<dbReference type="InterPro" id="IPR002346">
    <property type="entry name" value="Mopterin_DH_FAD-bd"/>
</dbReference>
<dbReference type="Gene3D" id="3.30.390.50">
    <property type="entry name" value="CO dehydrogenase flavoprotein, C-terminal domain"/>
    <property type="match status" value="1"/>
</dbReference>
<accession>A0A7G7W557</accession>
<dbReference type="InterPro" id="IPR036683">
    <property type="entry name" value="CO_DH_flav_C_dom_sf"/>
</dbReference>
<dbReference type="InterPro" id="IPR016208">
    <property type="entry name" value="Ald_Oxase/xanthine_DH-like"/>
</dbReference>
<reference evidence="8 9" key="1">
    <citation type="submission" date="2020-08" db="EMBL/GenBank/DDBJ databases">
        <title>Hymenobacter sp. S2-20-2 genome sequencing.</title>
        <authorList>
            <person name="Jin L."/>
        </authorList>
    </citation>
    <scope>NUCLEOTIDE SEQUENCE [LARGE SCALE GENOMIC DNA]</scope>
    <source>
        <strain evidence="8 9">S2-20-2</strain>
    </source>
</reference>
<dbReference type="InterPro" id="IPR036884">
    <property type="entry name" value="2Fe-2S-bd_dom_sf"/>
</dbReference>
<dbReference type="InterPro" id="IPR006058">
    <property type="entry name" value="2Fe2S_fd_BS"/>
</dbReference>
<dbReference type="InterPro" id="IPR012675">
    <property type="entry name" value="Beta-grasp_dom_sf"/>
</dbReference>
<evidence type="ECO:0000259" key="6">
    <source>
        <dbReference type="PROSITE" id="PS51085"/>
    </source>
</evidence>
<dbReference type="PANTHER" id="PTHR45444:SF3">
    <property type="entry name" value="XANTHINE DEHYDROGENASE"/>
    <property type="match status" value="1"/>
</dbReference>
<dbReference type="RefSeq" id="WP_185887430.1">
    <property type="nucleotide sequence ID" value="NZ_CP060202.1"/>
</dbReference>
<dbReference type="SUPFAM" id="SSF55447">
    <property type="entry name" value="CO dehydrogenase flavoprotein C-terminal domain-like"/>
    <property type="match status" value="1"/>
</dbReference>
<dbReference type="InterPro" id="IPR016169">
    <property type="entry name" value="FAD-bd_PCMH_sub2"/>
</dbReference>
<feature type="domain" description="2Fe-2S ferredoxin-type" evidence="6">
    <location>
        <begin position="1"/>
        <end position="86"/>
    </location>
</feature>
<keyword evidence="9" id="KW-1185">Reference proteome</keyword>
<dbReference type="PROSITE" id="PS51085">
    <property type="entry name" value="2FE2S_FER_2"/>
    <property type="match status" value="1"/>
</dbReference>
<dbReference type="PROSITE" id="PS51387">
    <property type="entry name" value="FAD_PCMH"/>
    <property type="match status" value="1"/>
</dbReference>
<organism evidence="8 9">
    <name type="scientific">Hymenobacter sediminicola</name>
    <dbReference type="NCBI Taxonomy" id="2761579"/>
    <lineage>
        <taxon>Bacteria</taxon>
        <taxon>Pseudomonadati</taxon>
        <taxon>Bacteroidota</taxon>
        <taxon>Cytophagia</taxon>
        <taxon>Cytophagales</taxon>
        <taxon>Hymenobacteraceae</taxon>
        <taxon>Hymenobacter</taxon>
    </lineage>
</organism>
<dbReference type="GO" id="GO:0071949">
    <property type="term" value="F:FAD binding"/>
    <property type="evidence" value="ECO:0007669"/>
    <property type="project" value="InterPro"/>
</dbReference>
<dbReference type="SMART" id="SM01092">
    <property type="entry name" value="CO_deh_flav_C"/>
    <property type="match status" value="1"/>
</dbReference>
<dbReference type="InterPro" id="IPR005107">
    <property type="entry name" value="CO_DH_flav_C"/>
</dbReference>
<keyword evidence="5" id="KW-0408">Iron</keyword>
<keyword evidence="2" id="KW-0479">Metal-binding</keyword>
<dbReference type="Proteomes" id="UP000515489">
    <property type="component" value="Chromosome"/>
</dbReference>
<dbReference type="Pfam" id="PF00111">
    <property type="entry name" value="Fer2"/>
    <property type="match status" value="1"/>
</dbReference>
<dbReference type="AlphaFoldDB" id="A0A7G7W557"/>
<dbReference type="Pfam" id="PF03450">
    <property type="entry name" value="CO_deh_flav_C"/>
    <property type="match status" value="1"/>
</dbReference>
<keyword evidence="4" id="KW-0560">Oxidoreductase</keyword>
<dbReference type="PANTHER" id="PTHR45444">
    <property type="entry name" value="XANTHINE DEHYDROGENASE"/>
    <property type="match status" value="1"/>
</dbReference>
<evidence type="ECO:0000256" key="3">
    <source>
        <dbReference type="ARBA" id="ARBA00022827"/>
    </source>
</evidence>
<dbReference type="SUPFAM" id="SSF54292">
    <property type="entry name" value="2Fe-2S ferredoxin-like"/>
    <property type="match status" value="1"/>
</dbReference>
<proteinExistence type="predicted"/>
<dbReference type="InterPro" id="IPR001041">
    <property type="entry name" value="2Fe-2S_ferredoxin-type"/>
</dbReference>
<dbReference type="GO" id="GO:0016491">
    <property type="term" value="F:oxidoreductase activity"/>
    <property type="evidence" value="ECO:0007669"/>
    <property type="project" value="UniProtKB-KW"/>
</dbReference>
<keyword evidence="3" id="KW-0274">FAD</keyword>
<sequence length="499" mass="53921">MLHFYLNDHRISTAEPAGSALLDFIRYQQHLKGTKIGCREGDCGACTVLVGELSADGQTVQYQSMTSCLTPLGNAHGKHIVTVEGINAASGQLTPVQQAIVQEGGSQCGFCTVGFVMSLTGHSLSSTPATPETGLAAIDGNICRCTGYKSLERATAALTGQLQERPATEALNWLAEQQFVPAYFTEMAGRLAALQAELHEPAMHASGMGGLTNGSFVNGPNGFASAARQVLGGGTDLLVQRLEQLREIPVRLVFDLAELRGISPVDAEGYVTLGAATTAEQLRASKMMNELFPQLPEYLKLVSSTPIRNMGTVAGNFINASPIGDLTIFFLALDAEVTLAAPTSDTRTLPLHELYLGYKQLAKELEEQVTSIRFRAPRPGEFFHFEKVSKRTHLDIASVNSAAWLRAKDGIIQSARISAGGVGPVPLRLHRTAAFLEGREVSIETLQAANHIAQQEIHPISDARGSAEYKRLLLRQLLFAHFLQFFPERLAMRELLAVN</sequence>
<evidence type="ECO:0000256" key="5">
    <source>
        <dbReference type="ARBA" id="ARBA00023004"/>
    </source>
</evidence>
<dbReference type="CDD" id="cd00207">
    <property type="entry name" value="fer2"/>
    <property type="match status" value="1"/>
</dbReference>
<dbReference type="InterPro" id="IPR016166">
    <property type="entry name" value="FAD-bd_PCMH"/>
</dbReference>
<dbReference type="InterPro" id="IPR036318">
    <property type="entry name" value="FAD-bd_PCMH-like_sf"/>
</dbReference>
<dbReference type="Gene3D" id="1.10.150.120">
    <property type="entry name" value="[2Fe-2S]-binding domain"/>
    <property type="match status" value="1"/>
</dbReference>
<dbReference type="PROSITE" id="PS00197">
    <property type="entry name" value="2FE2S_FER_1"/>
    <property type="match status" value="1"/>
</dbReference>
<name>A0A7G7W557_9BACT</name>
<keyword evidence="1" id="KW-0285">Flavoprotein</keyword>
<dbReference type="SUPFAM" id="SSF56176">
    <property type="entry name" value="FAD-binding/transporter-associated domain-like"/>
    <property type="match status" value="1"/>
</dbReference>
<protein>
    <submittedName>
        <fullName evidence="8">FAD binding domain-containing protein</fullName>
    </submittedName>
</protein>
<dbReference type="GO" id="GO:0051537">
    <property type="term" value="F:2 iron, 2 sulfur cluster binding"/>
    <property type="evidence" value="ECO:0007669"/>
    <property type="project" value="InterPro"/>
</dbReference>
<evidence type="ECO:0000256" key="2">
    <source>
        <dbReference type="ARBA" id="ARBA00022723"/>
    </source>
</evidence>
<dbReference type="Pfam" id="PF00941">
    <property type="entry name" value="FAD_binding_5"/>
    <property type="match status" value="1"/>
</dbReference>
<evidence type="ECO:0000313" key="8">
    <source>
        <dbReference type="EMBL" id="QNH61500.1"/>
    </source>
</evidence>
<dbReference type="SUPFAM" id="SSF47741">
    <property type="entry name" value="CO dehydrogenase ISP C-domain like"/>
    <property type="match status" value="1"/>
</dbReference>
<evidence type="ECO:0000313" key="9">
    <source>
        <dbReference type="Proteomes" id="UP000515489"/>
    </source>
</evidence>
<gene>
    <name evidence="8" type="ORF">H4317_15245</name>
</gene>
<evidence type="ECO:0000256" key="1">
    <source>
        <dbReference type="ARBA" id="ARBA00022630"/>
    </source>
</evidence>
<dbReference type="EMBL" id="CP060202">
    <property type="protein sequence ID" value="QNH61500.1"/>
    <property type="molecule type" value="Genomic_DNA"/>
</dbReference>
<feature type="domain" description="FAD-binding PCMH-type" evidence="7">
    <location>
        <begin position="191"/>
        <end position="379"/>
    </location>
</feature>
<dbReference type="InterPro" id="IPR036010">
    <property type="entry name" value="2Fe-2S_ferredoxin-like_sf"/>
</dbReference>
<dbReference type="Pfam" id="PF01799">
    <property type="entry name" value="Fer2_2"/>
    <property type="match status" value="1"/>
</dbReference>
<dbReference type="InterPro" id="IPR002888">
    <property type="entry name" value="2Fe-2S-bd"/>
</dbReference>
<dbReference type="InterPro" id="IPR012175">
    <property type="entry name" value="Xanth_DH_ssu_bac"/>
</dbReference>
<evidence type="ECO:0000256" key="4">
    <source>
        <dbReference type="ARBA" id="ARBA00023002"/>
    </source>
</evidence>
<evidence type="ECO:0000259" key="7">
    <source>
        <dbReference type="PROSITE" id="PS51387"/>
    </source>
</evidence>
<dbReference type="PIRSF" id="PIRSF036557">
    <property type="entry name" value="XdhA_RC"/>
    <property type="match status" value="1"/>
</dbReference>
<dbReference type="Gene3D" id="3.30.465.10">
    <property type="match status" value="1"/>
</dbReference>